<comment type="function">
    <text evidence="9">Has aminopeptidase activity, shortening substrate peptides sequentially by 1 amino acid. Has bleomycin hydrolase activity, which can protect the cell from the toxic effects of bleomycin. Has homocysteine-thiolactonase activity, protecting the cell against homocysteine toxicity.</text>
</comment>
<evidence type="ECO:0000256" key="1">
    <source>
        <dbReference type="ARBA" id="ARBA00000423"/>
    </source>
</evidence>
<dbReference type="EMBL" id="NHYD01000598">
    <property type="protein sequence ID" value="PPQ93845.1"/>
    <property type="molecule type" value="Genomic_DNA"/>
</dbReference>
<dbReference type="GO" id="GO:0009636">
    <property type="term" value="P:response to toxic substance"/>
    <property type="evidence" value="ECO:0007669"/>
    <property type="project" value="TreeGrafter"/>
</dbReference>
<comment type="function">
    <text evidence="7">The normal physiological role of the enzyme is unknown, but it is not essential for the viability of yeast cells. Has aminopeptidase activity, shortening substrate peptides sequentially by 1 amino acid. Has bleomycin hydrolase activity, which can protect the cell from the toxic effects of bleomycin. Has homocysteine-thiolactonase activity, protecting the cell against homocysteine toxicity. Acts as a repressor in the GAL4 regulatory system, but this does not require either the peptidase or nucleic acid-binding activities.</text>
</comment>
<organism evidence="11 12">
    <name type="scientific">Psilocybe cyanescens</name>
    <dbReference type="NCBI Taxonomy" id="93625"/>
    <lineage>
        <taxon>Eukaryota</taxon>
        <taxon>Fungi</taxon>
        <taxon>Dikarya</taxon>
        <taxon>Basidiomycota</taxon>
        <taxon>Agaricomycotina</taxon>
        <taxon>Agaricomycetes</taxon>
        <taxon>Agaricomycetidae</taxon>
        <taxon>Agaricales</taxon>
        <taxon>Agaricineae</taxon>
        <taxon>Strophariaceae</taxon>
        <taxon>Psilocybe</taxon>
    </lineage>
</organism>
<keyword evidence="9" id="KW-0496">Mitochondrion</keyword>
<dbReference type="GO" id="GO:0070005">
    <property type="term" value="F:cysteine-type aminopeptidase activity"/>
    <property type="evidence" value="ECO:0007669"/>
    <property type="project" value="InterPro"/>
</dbReference>
<feature type="active site" evidence="10">
    <location>
        <position position="112"/>
    </location>
</feature>
<sequence length="497" mass="55850">MGNTNSSVIPTPTKTAFDEKDSILEVIDPLSEMHIAQPLSSDGSLTLGHVSSWEASSSADPKIRLARTIFSQSDIRSVLSSRSARIADQHIFNHVLDFKTGPITNQKSSGRCWLFATTNVIRYGIMRRLKLKDFQLSQSYLFFWDKLNKSNYYLELMIEHAELPIDDRLITHLSGDLISDGGQWDMVVNLIETYGLVPQSAYPESTHSSLSGPLNALLKTKLREHALILRTLADTLRSAHVREETVMSTLRAKKEELMKEVYNIMTATLGVPPNPNKRFVWEYIDAEEKVGRWEGSPKDFFEQFAAKPFSPVDSFSLINDPRNEYNKLYTVDKLGNIWGGRPILYVNTEVENMKATVVKMIKAGQPVFFGCDVGKFSDRDAGVMDTAFFEYENAFDIKLGLSKADRLQICESAMTHAMVISGVHLDLSGKPVRYKVENSWGETAGKEGYFVMTDAWFEQYVYQVVVPKALAPKELVAVFESGDKIVLPAWDPMGALA</sequence>
<comment type="subcellular location">
    <subcellularLocation>
        <location evidence="9">Mitochondrion</location>
    </subcellularLocation>
    <subcellularLocation>
        <location evidence="9">Cytoplasm</location>
    </subcellularLocation>
</comment>
<name>A0A409XSQ7_PSICY</name>
<gene>
    <name evidence="11" type="ORF">CVT25_013554</name>
</gene>
<dbReference type="GO" id="GO:0006508">
    <property type="term" value="P:proteolysis"/>
    <property type="evidence" value="ECO:0007669"/>
    <property type="project" value="UniProtKB-KW"/>
</dbReference>
<evidence type="ECO:0000256" key="6">
    <source>
        <dbReference type="ARBA" id="ARBA00022807"/>
    </source>
</evidence>
<comment type="caution">
    <text evidence="11">The sequence shown here is derived from an EMBL/GenBank/DDBJ whole genome shotgun (WGS) entry which is preliminary data.</text>
</comment>
<dbReference type="STRING" id="93625.A0A409XSQ7"/>
<evidence type="ECO:0000256" key="8">
    <source>
        <dbReference type="ARBA" id="ARBA00026080"/>
    </source>
</evidence>
<comment type="similarity">
    <text evidence="9">Belongs to the peptidase C1 family.</text>
</comment>
<dbReference type="InterPro" id="IPR038765">
    <property type="entry name" value="Papain-like_cys_pep_sf"/>
</dbReference>
<evidence type="ECO:0000256" key="3">
    <source>
        <dbReference type="ARBA" id="ARBA00016900"/>
    </source>
</evidence>
<dbReference type="EC" id="3.4.22.40" evidence="2 9"/>
<evidence type="ECO:0000256" key="4">
    <source>
        <dbReference type="ARBA" id="ARBA00022670"/>
    </source>
</evidence>
<feature type="active site" evidence="10">
    <location>
        <position position="438"/>
    </location>
</feature>
<evidence type="ECO:0000256" key="10">
    <source>
        <dbReference type="PIRSR" id="PIRSR005700-1"/>
    </source>
</evidence>
<protein>
    <recommendedName>
        <fullName evidence="3 9">Cysteine proteinase 1, mitochondrial</fullName>
        <ecNumber evidence="2 9">3.4.22.40</ecNumber>
    </recommendedName>
</protein>
<dbReference type="Proteomes" id="UP000283269">
    <property type="component" value="Unassembled WGS sequence"/>
</dbReference>
<dbReference type="GO" id="GO:0004197">
    <property type="term" value="F:cysteine-type endopeptidase activity"/>
    <property type="evidence" value="ECO:0007669"/>
    <property type="project" value="UniProtKB-EC"/>
</dbReference>
<dbReference type="Gene3D" id="3.90.70.10">
    <property type="entry name" value="Cysteine proteinases"/>
    <property type="match status" value="1"/>
</dbReference>
<dbReference type="CDD" id="cd00585">
    <property type="entry name" value="Peptidase_C1B"/>
    <property type="match status" value="1"/>
</dbReference>
<evidence type="ECO:0000256" key="2">
    <source>
        <dbReference type="ARBA" id="ARBA00012465"/>
    </source>
</evidence>
<keyword evidence="6 9" id="KW-0788">Thiol protease</keyword>
<dbReference type="GO" id="GO:0043418">
    <property type="term" value="P:homocysteine catabolic process"/>
    <property type="evidence" value="ECO:0007669"/>
    <property type="project" value="TreeGrafter"/>
</dbReference>
<dbReference type="OrthoDB" id="2666448at2759"/>
<reference evidence="11 12" key="1">
    <citation type="journal article" date="2018" name="Evol. Lett.">
        <title>Horizontal gene cluster transfer increased hallucinogenic mushroom diversity.</title>
        <authorList>
            <person name="Reynolds H.T."/>
            <person name="Vijayakumar V."/>
            <person name="Gluck-Thaler E."/>
            <person name="Korotkin H.B."/>
            <person name="Matheny P.B."/>
            <person name="Slot J.C."/>
        </authorList>
    </citation>
    <scope>NUCLEOTIDE SEQUENCE [LARGE SCALE GENOMIC DNA]</scope>
    <source>
        <strain evidence="11 12">2631</strain>
    </source>
</reference>
<evidence type="ECO:0000313" key="12">
    <source>
        <dbReference type="Proteomes" id="UP000283269"/>
    </source>
</evidence>
<dbReference type="InParanoid" id="A0A409XSQ7"/>
<dbReference type="InterPro" id="IPR000169">
    <property type="entry name" value="Pept_cys_AS"/>
</dbReference>
<accession>A0A409XSQ7</accession>
<comment type="subunit">
    <text evidence="8">Homohexamer. Binds to nucleic acids. Binds single-stranded DNA and RNA with higher affinity than double-stranded DNA.</text>
</comment>
<evidence type="ECO:0000256" key="5">
    <source>
        <dbReference type="ARBA" id="ARBA00022801"/>
    </source>
</evidence>
<feature type="active site" evidence="10">
    <location>
        <position position="416"/>
    </location>
</feature>
<dbReference type="PROSITE" id="PS00139">
    <property type="entry name" value="THIOL_PROTEASE_CYS"/>
    <property type="match status" value="1"/>
</dbReference>
<dbReference type="AlphaFoldDB" id="A0A409XSQ7"/>
<dbReference type="PIRSF" id="PIRSF005700">
    <property type="entry name" value="PepC"/>
    <property type="match status" value="1"/>
</dbReference>
<keyword evidence="5 9" id="KW-0378">Hydrolase</keyword>
<evidence type="ECO:0000256" key="7">
    <source>
        <dbReference type="ARBA" id="ARBA00025347"/>
    </source>
</evidence>
<dbReference type="InterPro" id="IPR004134">
    <property type="entry name" value="Peptidase_C1B"/>
</dbReference>
<dbReference type="PANTHER" id="PTHR10363">
    <property type="entry name" value="BLEOMYCIN HYDROLASE"/>
    <property type="match status" value="1"/>
</dbReference>
<keyword evidence="4 9" id="KW-0645">Protease</keyword>
<proteinExistence type="inferred from homology"/>
<keyword evidence="9" id="KW-0963">Cytoplasm</keyword>
<dbReference type="PANTHER" id="PTHR10363:SF2">
    <property type="entry name" value="BLEOMYCIN HYDROLASE"/>
    <property type="match status" value="1"/>
</dbReference>
<dbReference type="SUPFAM" id="SSF54001">
    <property type="entry name" value="Cysteine proteinases"/>
    <property type="match status" value="1"/>
</dbReference>
<comment type="catalytic activity">
    <reaction evidence="1 9">
        <text>Inactivates bleomycin B2 (a cytotoxic glycometallopeptide) by hydrolysis of a carboxyamide bond of beta-aminoalanine, but also shows general aminopeptidase activity. The specificity varies somewhat with source, but amino acid arylamides of Met, Leu and Ala are preferred.</text>
        <dbReference type="EC" id="3.4.22.40"/>
    </reaction>
</comment>
<dbReference type="Pfam" id="PF03051">
    <property type="entry name" value="Peptidase_C1_2"/>
    <property type="match status" value="1"/>
</dbReference>
<evidence type="ECO:0000256" key="9">
    <source>
        <dbReference type="PIRNR" id="PIRNR005700"/>
    </source>
</evidence>
<evidence type="ECO:0000313" key="11">
    <source>
        <dbReference type="EMBL" id="PPQ93845.1"/>
    </source>
</evidence>
<keyword evidence="12" id="KW-1185">Reference proteome</keyword>
<dbReference type="GO" id="GO:0005739">
    <property type="term" value="C:mitochondrion"/>
    <property type="evidence" value="ECO:0007669"/>
    <property type="project" value="UniProtKB-SubCell"/>
</dbReference>